<feature type="transmembrane region" description="Helical" evidence="1">
    <location>
        <begin position="84"/>
        <end position="102"/>
    </location>
</feature>
<dbReference type="EMBL" id="CP060286">
    <property type="protein sequence ID" value="QNK39629.1"/>
    <property type="molecule type" value="Genomic_DNA"/>
</dbReference>
<gene>
    <name evidence="2" type="ORF">HCR03_12905</name>
</gene>
<feature type="transmembrane region" description="Helical" evidence="1">
    <location>
        <begin position="150"/>
        <end position="169"/>
    </location>
</feature>
<feature type="transmembrane region" description="Helical" evidence="1">
    <location>
        <begin position="122"/>
        <end position="143"/>
    </location>
</feature>
<feature type="transmembrane region" description="Helical" evidence="1">
    <location>
        <begin position="198"/>
        <end position="221"/>
    </location>
</feature>
<dbReference type="InterPro" id="IPR038377">
    <property type="entry name" value="Na/Glc_symporter_sf"/>
</dbReference>
<feature type="transmembrane region" description="Helical" evidence="1">
    <location>
        <begin position="40"/>
        <end position="63"/>
    </location>
</feature>
<dbReference type="PANTHER" id="PTHR37814">
    <property type="entry name" value="CONSERVED MEMBRANE PROTEIN"/>
    <property type="match status" value="1"/>
</dbReference>
<feature type="transmembrane region" description="Helical" evidence="1">
    <location>
        <begin position="328"/>
        <end position="350"/>
    </location>
</feature>
<dbReference type="AlphaFoldDB" id="A0A7G8T7N8"/>
<keyword evidence="1" id="KW-0812">Transmembrane</keyword>
<reference evidence="2 3" key="1">
    <citation type="submission" date="2020-08" db="EMBL/GenBank/DDBJ databases">
        <title>The isolate Caproiciproducens sp. 7D4C2 produces n-caproate at mildly acidic conditions from hexoses: genome and rBOX comparison with related strains and chain-elongating bacteria.</title>
        <authorList>
            <person name="Esquivel-Elizondo S."/>
            <person name="Bagci C."/>
            <person name="Temovska M."/>
            <person name="Jeon B.S."/>
            <person name="Bessarab I."/>
            <person name="Williams R.B.H."/>
            <person name="Huson D.H."/>
            <person name="Angenent L.T."/>
        </authorList>
    </citation>
    <scope>NUCLEOTIDE SEQUENCE [LARGE SCALE GENOMIC DNA]</scope>
    <source>
        <strain evidence="2 3">7D4C2</strain>
    </source>
</reference>
<proteinExistence type="predicted"/>
<sequence>MKNKKFVLPAYIGVSAVWFGTHVGPGTASGNQTASYFGAYGKMGLLGGIIAMLLLGFCIYYCIEYSRLIGTTSFKEFTNSFFSPCQKLFSTVFEFAFIWMVIMNFSAALDTGATTLQSQFGLFYWIGIFLFCIVTIVLTMFGAELVRRSSTILTFLILAALIGIVFFGLTSSQCNFIEHWTNTITLEKALPEKPWYELIWSSILYASFLAVGMVGTSLSVSDTLKSKKDSKKATVLGIILNAGLICLVAILLYAYPSVLGDYFDPMRTSKTFIPNLEVVRIIGKPFLTYFYIVILFCAIVSTLEGYGFGVISRYRKFIPVKNERGKDLILLFILLIVGILVSRLGLDWIISKGFRFIGYVEIIFVVLPTLVIGHRKIKQATQEKNEAER</sequence>
<keyword evidence="1" id="KW-0472">Membrane</keyword>
<dbReference type="RefSeq" id="WP_187034557.1">
    <property type="nucleotide sequence ID" value="NZ_CP060286.1"/>
</dbReference>
<dbReference type="Gene3D" id="1.20.1730.10">
    <property type="entry name" value="Sodium/glucose cotransporter"/>
    <property type="match status" value="1"/>
</dbReference>
<feature type="transmembrane region" description="Helical" evidence="1">
    <location>
        <begin position="233"/>
        <end position="255"/>
    </location>
</feature>
<dbReference type="KEGG" id="cfem:HCR03_12905"/>
<feature type="transmembrane region" description="Helical" evidence="1">
    <location>
        <begin position="286"/>
        <end position="307"/>
    </location>
</feature>
<evidence type="ECO:0000313" key="3">
    <source>
        <dbReference type="Proteomes" id="UP000515909"/>
    </source>
</evidence>
<evidence type="ECO:0008006" key="4">
    <source>
        <dbReference type="Google" id="ProtNLM"/>
    </source>
</evidence>
<keyword evidence="1" id="KW-1133">Transmembrane helix</keyword>
<name>A0A7G8T7N8_9FIRM</name>
<dbReference type="PANTHER" id="PTHR37814:SF1">
    <property type="entry name" value="MEMBRANE PROTEIN"/>
    <property type="match status" value="1"/>
</dbReference>
<feature type="transmembrane region" description="Helical" evidence="1">
    <location>
        <begin position="356"/>
        <end position="374"/>
    </location>
</feature>
<dbReference type="InterPro" id="IPR038728">
    <property type="entry name" value="YkvI-like"/>
</dbReference>
<protein>
    <recommendedName>
        <fullName evidence="4">Transporter</fullName>
    </recommendedName>
</protein>
<organism evidence="2 3">
    <name type="scientific">Caproicibacter fermentans</name>
    <dbReference type="NCBI Taxonomy" id="2576756"/>
    <lineage>
        <taxon>Bacteria</taxon>
        <taxon>Bacillati</taxon>
        <taxon>Bacillota</taxon>
        <taxon>Clostridia</taxon>
        <taxon>Eubacteriales</taxon>
        <taxon>Acutalibacteraceae</taxon>
        <taxon>Caproicibacter</taxon>
    </lineage>
</organism>
<evidence type="ECO:0000313" key="2">
    <source>
        <dbReference type="EMBL" id="QNK39629.1"/>
    </source>
</evidence>
<accession>A0A7G8T7N8</accession>
<evidence type="ECO:0000256" key="1">
    <source>
        <dbReference type="SAM" id="Phobius"/>
    </source>
</evidence>
<dbReference type="Proteomes" id="UP000515909">
    <property type="component" value="Chromosome"/>
</dbReference>